<proteinExistence type="predicted"/>
<name>A0A7W7S2S3_9ACTN</name>
<protein>
    <submittedName>
        <fullName evidence="2">Uncharacterized protein</fullName>
    </submittedName>
</protein>
<comment type="caution">
    <text evidence="2">The sequence shown here is derived from an EMBL/GenBank/DDBJ whole genome shotgun (WGS) entry which is preliminary data.</text>
</comment>
<keyword evidence="3" id="KW-1185">Reference proteome</keyword>
<accession>A0A7W7S2S3</accession>
<dbReference type="AlphaFoldDB" id="A0A7W7S2S3"/>
<feature type="transmembrane region" description="Helical" evidence="1">
    <location>
        <begin position="77"/>
        <end position="96"/>
    </location>
</feature>
<keyword evidence="1" id="KW-0472">Membrane</keyword>
<dbReference type="RefSeq" id="WP_184758567.1">
    <property type="nucleotide sequence ID" value="NZ_BAABEK010000030.1"/>
</dbReference>
<gene>
    <name evidence="2" type="ORF">FHR32_007018</name>
</gene>
<evidence type="ECO:0000256" key="1">
    <source>
        <dbReference type="SAM" id="Phobius"/>
    </source>
</evidence>
<keyword evidence="1" id="KW-0812">Transmembrane</keyword>
<sequence length="99" mass="9578">MAHGTANHSPILSPGAGAGPHLGLLQRGAAAAHRAEAVAVDPRAARRRGHTPLLGLAGQASWTRIALGLAVAGTDGALLVCAAVAAAAGGGVLLLTRPS</sequence>
<evidence type="ECO:0000313" key="3">
    <source>
        <dbReference type="Proteomes" id="UP000534286"/>
    </source>
</evidence>
<evidence type="ECO:0000313" key="2">
    <source>
        <dbReference type="EMBL" id="MBB4942632.1"/>
    </source>
</evidence>
<reference evidence="2 3" key="1">
    <citation type="submission" date="2020-08" db="EMBL/GenBank/DDBJ databases">
        <title>Sequencing the genomes of 1000 actinobacteria strains.</title>
        <authorList>
            <person name="Klenk H.-P."/>
        </authorList>
    </citation>
    <scope>NUCLEOTIDE SEQUENCE [LARGE SCALE GENOMIC DNA]</scope>
    <source>
        <strain evidence="2 3">DSM 43023</strain>
    </source>
</reference>
<dbReference type="Proteomes" id="UP000534286">
    <property type="component" value="Unassembled WGS sequence"/>
</dbReference>
<organism evidence="2 3">
    <name type="scientific">Streptosporangium album</name>
    <dbReference type="NCBI Taxonomy" id="47479"/>
    <lineage>
        <taxon>Bacteria</taxon>
        <taxon>Bacillati</taxon>
        <taxon>Actinomycetota</taxon>
        <taxon>Actinomycetes</taxon>
        <taxon>Streptosporangiales</taxon>
        <taxon>Streptosporangiaceae</taxon>
        <taxon>Streptosporangium</taxon>
    </lineage>
</organism>
<keyword evidence="1" id="KW-1133">Transmembrane helix</keyword>
<dbReference type="EMBL" id="JACHJU010000003">
    <property type="protein sequence ID" value="MBB4942632.1"/>
    <property type="molecule type" value="Genomic_DNA"/>
</dbReference>